<proteinExistence type="predicted"/>
<dbReference type="Pfam" id="PF13413">
    <property type="entry name" value="HTH_25"/>
    <property type="match status" value="1"/>
</dbReference>
<protein>
    <submittedName>
        <fullName evidence="4">Cytoskeleton protein RodZ</fullName>
    </submittedName>
</protein>
<evidence type="ECO:0000313" key="5">
    <source>
        <dbReference type="Proteomes" id="UP000186895"/>
    </source>
</evidence>
<dbReference type="SUPFAM" id="SSF47413">
    <property type="entry name" value="lambda repressor-like DNA-binding domains"/>
    <property type="match status" value="1"/>
</dbReference>
<sequence length="331" mass="35247">MSELDPTVTTPLAFPGEQLREARERHGISIDQVCNQLHLHAATVAAIEASDIDRLKDPVFTRGYIRAYANYLKLDPKPFVDAYNQATGQQTTSADVKAIGTVSMVPGRRQGHPVLKIGSWLFLLALIAVFVWWWQAQYGVNDNAGLSSLDEPVSVETTDGNTLVLPSVEEEEAPLPEVEPLAPEASGTETTDTLSNQDDQSAEGMTDTAAGSSEQAALEPEVDTASAEAANEETAAGDVESPVQAAVEPEVSQGLVISLVDDCWLDIKASNGRSLYSGVAKAGTTLELEGEEPLAVVVGRVSAVEEFSYAGRTIDLAARSREGVARLSLPL</sequence>
<keyword evidence="2" id="KW-1133">Transmembrane helix</keyword>
<dbReference type="PANTHER" id="PTHR34475:SF1">
    <property type="entry name" value="CYTOSKELETON PROTEIN RODZ"/>
    <property type="match status" value="1"/>
</dbReference>
<dbReference type="EMBL" id="FTMN01000006">
    <property type="protein sequence ID" value="SIQ56319.1"/>
    <property type="molecule type" value="Genomic_DNA"/>
</dbReference>
<dbReference type="PROSITE" id="PS50943">
    <property type="entry name" value="HTH_CROC1"/>
    <property type="match status" value="1"/>
</dbReference>
<keyword evidence="2" id="KW-0472">Membrane</keyword>
<accession>A0A1N6TSJ9</accession>
<evidence type="ECO:0000256" key="1">
    <source>
        <dbReference type="SAM" id="MobiDB-lite"/>
    </source>
</evidence>
<dbReference type="PANTHER" id="PTHR34475">
    <property type="match status" value="1"/>
</dbReference>
<evidence type="ECO:0000259" key="3">
    <source>
        <dbReference type="PROSITE" id="PS50943"/>
    </source>
</evidence>
<dbReference type="InterPro" id="IPR025194">
    <property type="entry name" value="RodZ-like_C"/>
</dbReference>
<keyword evidence="5" id="KW-1185">Reference proteome</keyword>
<dbReference type="AlphaFoldDB" id="A0A1N6TSJ9"/>
<feature type="compositionally biased region" description="Low complexity" evidence="1">
    <location>
        <begin position="224"/>
        <end position="236"/>
    </location>
</feature>
<dbReference type="Proteomes" id="UP000186895">
    <property type="component" value="Unassembled WGS sequence"/>
</dbReference>
<organism evidence="4 5">
    <name type="scientific">Marinobacterium stanieri</name>
    <dbReference type="NCBI Taxonomy" id="49186"/>
    <lineage>
        <taxon>Bacteria</taxon>
        <taxon>Pseudomonadati</taxon>
        <taxon>Pseudomonadota</taxon>
        <taxon>Gammaproteobacteria</taxon>
        <taxon>Oceanospirillales</taxon>
        <taxon>Oceanospirillaceae</taxon>
        <taxon>Marinobacterium</taxon>
    </lineage>
</organism>
<dbReference type="InterPro" id="IPR050400">
    <property type="entry name" value="Bact_Cytoskel_RodZ"/>
</dbReference>
<feature type="compositionally biased region" description="Low complexity" evidence="1">
    <location>
        <begin position="175"/>
        <end position="186"/>
    </location>
</feature>
<dbReference type="Gene3D" id="1.10.260.40">
    <property type="entry name" value="lambda repressor-like DNA-binding domains"/>
    <property type="match status" value="1"/>
</dbReference>
<feature type="domain" description="HTH cro/C1-type" evidence="3">
    <location>
        <begin position="19"/>
        <end position="48"/>
    </location>
</feature>
<dbReference type="GO" id="GO:0003677">
    <property type="term" value="F:DNA binding"/>
    <property type="evidence" value="ECO:0007669"/>
    <property type="project" value="InterPro"/>
</dbReference>
<feature type="transmembrane region" description="Helical" evidence="2">
    <location>
        <begin position="114"/>
        <end position="134"/>
    </location>
</feature>
<dbReference type="CDD" id="cd00093">
    <property type="entry name" value="HTH_XRE"/>
    <property type="match status" value="1"/>
</dbReference>
<reference evidence="4 5" key="1">
    <citation type="submission" date="2017-01" db="EMBL/GenBank/DDBJ databases">
        <authorList>
            <person name="Mah S.A."/>
            <person name="Swanson W.J."/>
            <person name="Moy G.W."/>
            <person name="Vacquier V.D."/>
        </authorList>
    </citation>
    <scope>NUCLEOTIDE SEQUENCE [LARGE SCALE GENOMIC DNA]</scope>
    <source>
        <strain evidence="4 5">DSM 7027</strain>
    </source>
</reference>
<keyword evidence="2" id="KW-0812">Transmembrane</keyword>
<dbReference type="eggNOG" id="COG1426">
    <property type="taxonomic scope" value="Bacteria"/>
</dbReference>
<feature type="compositionally biased region" description="Polar residues" evidence="1">
    <location>
        <begin position="187"/>
        <end position="199"/>
    </location>
</feature>
<evidence type="ECO:0000256" key="2">
    <source>
        <dbReference type="SAM" id="Phobius"/>
    </source>
</evidence>
<dbReference type="InterPro" id="IPR001387">
    <property type="entry name" value="Cro/C1-type_HTH"/>
</dbReference>
<dbReference type="InterPro" id="IPR010982">
    <property type="entry name" value="Lambda_DNA-bd_dom_sf"/>
</dbReference>
<dbReference type="RefSeq" id="WP_076463206.1">
    <property type="nucleotide sequence ID" value="NZ_FTMN01000006.1"/>
</dbReference>
<dbReference type="STRING" id="49186.SAMN05421647_1065"/>
<gene>
    <name evidence="4" type="ORF">SAMN05421647_1065</name>
</gene>
<dbReference type="Pfam" id="PF13464">
    <property type="entry name" value="RodZ_C"/>
    <property type="match status" value="1"/>
</dbReference>
<name>A0A1N6TSJ9_9GAMM</name>
<feature type="region of interest" description="Disordered" evidence="1">
    <location>
        <begin position="169"/>
        <end position="243"/>
    </location>
</feature>
<evidence type="ECO:0000313" key="4">
    <source>
        <dbReference type="EMBL" id="SIQ56319.1"/>
    </source>
</evidence>